<dbReference type="SUPFAM" id="SSF63825">
    <property type="entry name" value="YWTD domain"/>
    <property type="match status" value="1"/>
</dbReference>
<accession>A0ABX1JE46</accession>
<evidence type="ECO:0000313" key="4">
    <source>
        <dbReference type="EMBL" id="NKQ57144.1"/>
    </source>
</evidence>
<dbReference type="RefSeq" id="WP_168520173.1">
    <property type="nucleotide sequence ID" value="NZ_JAAXLS010000032.1"/>
</dbReference>
<feature type="region of interest" description="Disordered" evidence="1">
    <location>
        <begin position="239"/>
        <end position="344"/>
    </location>
</feature>
<feature type="chain" id="PRO_5045657517" description="DUF6923 domain-containing protein" evidence="2">
    <location>
        <begin position="25"/>
        <end position="344"/>
    </location>
</feature>
<feature type="compositionally biased region" description="Pro residues" evidence="1">
    <location>
        <begin position="256"/>
        <end position="344"/>
    </location>
</feature>
<dbReference type="PRINTS" id="PR01217">
    <property type="entry name" value="PRICHEXTENSN"/>
</dbReference>
<organism evidence="4 5">
    <name type="scientific">Amycolatopsis acididurans</name>
    <dbReference type="NCBI Taxonomy" id="2724524"/>
    <lineage>
        <taxon>Bacteria</taxon>
        <taxon>Bacillati</taxon>
        <taxon>Actinomycetota</taxon>
        <taxon>Actinomycetes</taxon>
        <taxon>Pseudonocardiales</taxon>
        <taxon>Pseudonocardiaceae</taxon>
        <taxon>Amycolatopsis</taxon>
    </lineage>
</organism>
<name>A0ABX1JE46_9PSEU</name>
<gene>
    <name evidence="4" type="ORF">HFP15_30165</name>
</gene>
<comment type="caution">
    <text evidence="4">The sequence shown here is derived from an EMBL/GenBank/DDBJ whole genome shotgun (WGS) entry which is preliminary data.</text>
</comment>
<feature type="signal peptide" evidence="2">
    <location>
        <begin position="1"/>
        <end position="24"/>
    </location>
</feature>
<dbReference type="EMBL" id="JAAXLS010000032">
    <property type="protein sequence ID" value="NKQ57144.1"/>
    <property type="molecule type" value="Genomic_DNA"/>
</dbReference>
<dbReference type="Pfam" id="PF21959">
    <property type="entry name" value="DUF6923"/>
    <property type="match status" value="1"/>
</dbReference>
<feature type="non-terminal residue" evidence="4">
    <location>
        <position position="344"/>
    </location>
</feature>
<keyword evidence="5" id="KW-1185">Reference proteome</keyword>
<feature type="domain" description="DUF6923" evidence="3">
    <location>
        <begin position="53"/>
        <end position="223"/>
    </location>
</feature>
<proteinExistence type="predicted"/>
<protein>
    <recommendedName>
        <fullName evidence="3">DUF6923 domain-containing protein</fullName>
    </recommendedName>
</protein>
<sequence>MWLRGACAVLVLVGSTLFTGPASAASSCLALRVSSGRGLSTVERVRLPEMTTTTLGEVGYRLNALGYTARQDLAYAMSDSGRVITLDRQGRATDLGPPKRWGRHDLGHMTAGAVSGNVWYVKGYGVLYTIDVNPASPAYLRLTSALTLWPWDLAADVDDFDVDPADGRLYGVAEGNVVSIDPDTGAVRVVPGPVLPWSRAYGGVVLAPDGTLYVTANATSGRSRVYGVVRGVSYTLLASGPPVQDTDMAGCLTARPSPPPTTPPTVPPVPPPVTTPPPPPPSTVLPPPPTPPTVPPSPPPVTTPLPPPPVTTPPSPTPPSTTTTPPPAPPRPRPPAPPPPAPSA</sequence>
<evidence type="ECO:0000256" key="2">
    <source>
        <dbReference type="SAM" id="SignalP"/>
    </source>
</evidence>
<reference evidence="4 5" key="1">
    <citation type="submission" date="2020-04" db="EMBL/GenBank/DDBJ databases">
        <title>Novel species.</title>
        <authorList>
            <person name="Teo W.F.A."/>
            <person name="Lipun K."/>
            <person name="Srisuk N."/>
            <person name="Duangmal K."/>
        </authorList>
    </citation>
    <scope>NUCLEOTIDE SEQUENCE [LARGE SCALE GENOMIC DNA]</scope>
    <source>
        <strain evidence="4 5">K13G38</strain>
    </source>
</reference>
<evidence type="ECO:0000259" key="3">
    <source>
        <dbReference type="Pfam" id="PF21959"/>
    </source>
</evidence>
<dbReference type="PROSITE" id="PS51257">
    <property type="entry name" value="PROKAR_LIPOPROTEIN"/>
    <property type="match status" value="1"/>
</dbReference>
<evidence type="ECO:0000256" key="1">
    <source>
        <dbReference type="SAM" id="MobiDB-lite"/>
    </source>
</evidence>
<evidence type="ECO:0000313" key="5">
    <source>
        <dbReference type="Proteomes" id="UP000715441"/>
    </source>
</evidence>
<keyword evidence="2" id="KW-0732">Signal</keyword>
<dbReference type="InterPro" id="IPR054215">
    <property type="entry name" value="DUF6923"/>
</dbReference>
<dbReference type="Proteomes" id="UP000715441">
    <property type="component" value="Unassembled WGS sequence"/>
</dbReference>